<sequence>MISTPVVPYALLAVEGHKPEGHSPNASRRFVGKLRSNFGPNTVCTNDLPISILNTNMFL</sequence>
<accession>A0A9D4GVJ9</accession>
<protein>
    <submittedName>
        <fullName evidence="1">Uncharacterized protein</fullName>
    </submittedName>
</protein>
<reference evidence="1" key="1">
    <citation type="journal article" date="2019" name="bioRxiv">
        <title>The Genome of the Zebra Mussel, Dreissena polymorpha: A Resource for Invasive Species Research.</title>
        <authorList>
            <person name="McCartney M.A."/>
            <person name="Auch B."/>
            <person name="Kono T."/>
            <person name="Mallez S."/>
            <person name="Zhang Y."/>
            <person name="Obille A."/>
            <person name="Becker A."/>
            <person name="Abrahante J.E."/>
            <person name="Garbe J."/>
            <person name="Badalamenti J.P."/>
            <person name="Herman A."/>
            <person name="Mangelson H."/>
            <person name="Liachko I."/>
            <person name="Sullivan S."/>
            <person name="Sone E.D."/>
            <person name="Koren S."/>
            <person name="Silverstein K.A.T."/>
            <person name="Beckman K.B."/>
            <person name="Gohl D.M."/>
        </authorList>
    </citation>
    <scope>NUCLEOTIDE SEQUENCE</scope>
    <source>
        <strain evidence="1">Duluth1</strain>
        <tissue evidence="1">Whole animal</tissue>
    </source>
</reference>
<name>A0A9D4GVJ9_DREPO</name>
<dbReference type="AlphaFoldDB" id="A0A9D4GVJ9"/>
<evidence type="ECO:0000313" key="1">
    <source>
        <dbReference type="EMBL" id="KAH3823840.1"/>
    </source>
</evidence>
<reference evidence="1" key="2">
    <citation type="submission" date="2020-11" db="EMBL/GenBank/DDBJ databases">
        <authorList>
            <person name="McCartney M.A."/>
            <person name="Auch B."/>
            <person name="Kono T."/>
            <person name="Mallez S."/>
            <person name="Becker A."/>
            <person name="Gohl D.M."/>
            <person name="Silverstein K.A.T."/>
            <person name="Koren S."/>
            <person name="Bechman K.B."/>
            <person name="Herman A."/>
            <person name="Abrahante J.E."/>
            <person name="Garbe J."/>
        </authorList>
    </citation>
    <scope>NUCLEOTIDE SEQUENCE</scope>
    <source>
        <strain evidence="1">Duluth1</strain>
        <tissue evidence="1">Whole animal</tissue>
    </source>
</reference>
<dbReference type="Proteomes" id="UP000828390">
    <property type="component" value="Unassembled WGS sequence"/>
</dbReference>
<organism evidence="1 2">
    <name type="scientific">Dreissena polymorpha</name>
    <name type="common">Zebra mussel</name>
    <name type="synonym">Mytilus polymorpha</name>
    <dbReference type="NCBI Taxonomy" id="45954"/>
    <lineage>
        <taxon>Eukaryota</taxon>
        <taxon>Metazoa</taxon>
        <taxon>Spiralia</taxon>
        <taxon>Lophotrochozoa</taxon>
        <taxon>Mollusca</taxon>
        <taxon>Bivalvia</taxon>
        <taxon>Autobranchia</taxon>
        <taxon>Heteroconchia</taxon>
        <taxon>Euheterodonta</taxon>
        <taxon>Imparidentia</taxon>
        <taxon>Neoheterodontei</taxon>
        <taxon>Myida</taxon>
        <taxon>Dreissenoidea</taxon>
        <taxon>Dreissenidae</taxon>
        <taxon>Dreissena</taxon>
    </lineage>
</organism>
<evidence type="ECO:0000313" key="2">
    <source>
        <dbReference type="Proteomes" id="UP000828390"/>
    </source>
</evidence>
<comment type="caution">
    <text evidence="1">The sequence shown here is derived from an EMBL/GenBank/DDBJ whole genome shotgun (WGS) entry which is preliminary data.</text>
</comment>
<gene>
    <name evidence="1" type="ORF">DPMN_125663</name>
</gene>
<keyword evidence="2" id="KW-1185">Reference proteome</keyword>
<proteinExistence type="predicted"/>
<dbReference type="EMBL" id="JAIWYP010000005">
    <property type="protein sequence ID" value="KAH3823840.1"/>
    <property type="molecule type" value="Genomic_DNA"/>
</dbReference>